<feature type="domain" description="Large ribosomal subunit protein uL2 RNA-binding" evidence="1">
    <location>
        <begin position="320"/>
        <end position="357"/>
    </location>
</feature>
<accession>A0A0F8WS39</accession>
<name>A0A0F8WS39_9ZZZZ</name>
<organism evidence="2">
    <name type="scientific">marine sediment metagenome</name>
    <dbReference type="NCBI Taxonomy" id="412755"/>
    <lineage>
        <taxon>unclassified sequences</taxon>
        <taxon>metagenomes</taxon>
        <taxon>ecological metagenomes</taxon>
    </lineage>
</organism>
<dbReference type="Gene3D" id="2.40.50.140">
    <property type="entry name" value="Nucleic acid-binding proteins"/>
    <property type="match status" value="1"/>
</dbReference>
<evidence type="ECO:0000259" key="1">
    <source>
        <dbReference type="Pfam" id="PF00181"/>
    </source>
</evidence>
<dbReference type="InterPro" id="IPR010090">
    <property type="entry name" value="Phage_tape_meas"/>
</dbReference>
<dbReference type="InterPro" id="IPR022666">
    <property type="entry name" value="Ribosomal_uL2_RNA-bd_dom"/>
</dbReference>
<dbReference type="SUPFAM" id="SSF50249">
    <property type="entry name" value="Nucleic acid-binding proteins"/>
    <property type="match status" value="1"/>
</dbReference>
<proteinExistence type="predicted"/>
<dbReference type="InterPro" id="IPR012340">
    <property type="entry name" value="NA-bd_OB-fold"/>
</dbReference>
<dbReference type="NCBIfam" id="TIGR01760">
    <property type="entry name" value="tape_meas_TP901"/>
    <property type="match status" value="1"/>
</dbReference>
<feature type="non-terminal residue" evidence="2">
    <location>
        <position position="1"/>
    </location>
</feature>
<protein>
    <recommendedName>
        <fullName evidence="1">Large ribosomal subunit protein uL2 RNA-binding domain-containing protein</fullName>
    </recommendedName>
</protein>
<dbReference type="Pfam" id="PF00181">
    <property type="entry name" value="Ribosomal_L2_N"/>
    <property type="match status" value="1"/>
</dbReference>
<sequence>TKAIKNAKVFARYNIEVFDSAKKMRNLALIISDVEQALANMTDMGKKATLMQLGFTNKSVSFIQTLLGSASKINEYESALRLAGGTMQRVADKQLTPMEKALAKLKAAWTALSDALKPAVDAVAVLMETAAAEIEKFTDSLDADAIADFVEDSLNALDKLANGTERAFKRMSANFKIFRLGLLLSTPGQLATASGAMVGLGKQMGMFGGAGGAGGADGPGLGTRVRNKIDMAARKRELELAKERWRGLWEDIIVGIKKAWFEAQRKPEGPGDLIGAQQPASARNAGQFMQISPSRFHIPGLSGQGGAQLVKDPAAAVQRERMIRVLDYRRDKIAIPAKGTGIQYDPNRSARIALLQYI</sequence>
<comment type="caution">
    <text evidence="2">The sequence shown here is derived from an EMBL/GenBank/DDBJ whole genome shotgun (WGS) entry which is preliminary data.</text>
</comment>
<dbReference type="EMBL" id="LAZR01063321">
    <property type="protein sequence ID" value="KKK59727.1"/>
    <property type="molecule type" value="Genomic_DNA"/>
</dbReference>
<dbReference type="AlphaFoldDB" id="A0A0F8WS39"/>
<reference evidence="2" key="1">
    <citation type="journal article" date="2015" name="Nature">
        <title>Complex archaea that bridge the gap between prokaryotes and eukaryotes.</title>
        <authorList>
            <person name="Spang A."/>
            <person name="Saw J.H."/>
            <person name="Jorgensen S.L."/>
            <person name="Zaremba-Niedzwiedzka K."/>
            <person name="Martijn J."/>
            <person name="Lind A.E."/>
            <person name="van Eijk R."/>
            <person name="Schleper C."/>
            <person name="Guy L."/>
            <person name="Ettema T.J."/>
        </authorList>
    </citation>
    <scope>NUCLEOTIDE SEQUENCE</scope>
</reference>
<evidence type="ECO:0000313" key="2">
    <source>
        <dbReference type="EMBL" id="KKK59727.1"/>
    </source>
</evidence>
<feature type="non-terminal residue" evidence="2">
    <location>
        <position position="358"/>
    </location>
</feature>
<gene>
    <name evidence="2" type="ORF">LCGC14_3031500</name>
</gene>